<dbReference type="PROSITE" id="PS50839">
    <property type="entry name" value="CHASE"/>
    <property type="match status" value="1"/>
</dbReference>
<evidence type="ECO:0000256" key="3">
    <source>
        <dbReference type="ARBA" id="ARBA00022989"/>
    </source>
</evidence>
<evidence type="ECO:0000313" key="12">
    <source>
        <dbReference type="Proteomes" id="UP000265955"/>
    </source>
</evidence>
<dbReference type="GO" id="GO:0007165">
    <property type="term" value="P:signal transduction"/>
    <property type="evidence" value="ECO:0007669"/>
    <property type="project" value="UniProtKB-ARBA"/>
</dbReference>
<dbReference type="PROSITE" id="PS50883">
    <property type="entry name" value="EAL"/>
    <property type="match status" value="1"/>
</dbReference>
<dbReference type="PROSITE" id="PS50112">
    <property type="entry name" value="PAS"/>
    <property type="match status" value="1"/>
</dbReference>
<evidence type="ECO:0000256" key="1">
    <source>
        <dbReference type="ARBA" id="ARBA00004370"/>
    </source>
</evidence>
<gene>
    <name evidence="11" type="ORF">D3871_17195</name>
</gene>
<dbReference type="Gene3D" id="3.30.70.270">
    <property type="match status" value="1"/>
</dbReference>
<evidence type="ECO:0000256" key="2">
    <source>
        <dbReference type="ARBA" id="ARBA00022692"/>
    </source>
</evidence>
<evidence type="ECO:0000256" key="4">
    <source>
        <dbReference type="ARBA" id="ARBA00023136"/>
    </source>
</evidence>
<comment type="catalytic activity">
    <reaction evidence="5">
        <text>3',3'-c-di-GMP + H2O = 5'-phosphoguanylyl(3'-&gt;5')guanosine + H(+)</text>
        <dbReference type="Rhea" id="RHEA:24902"/>
        <dbReference type="ChEBI" id="CHEBI:15377"/>
        <dbReference type="ChEBI" id="CHEBI:15378"/>
        <dbReference type="ChEBI" id="CHEBI:58754"/>
        <dbReference type="ChEBI" id="CHEBI:58805"/>
        <dbReference type="EC" id="3.1.4.52"/>
    </reaction>
    <physiologicalReaction direction="left-to-right" evidence="5">
        <dbReference type="Rhea" id="RHEA:24903"/>
    </physiologicalReaction>
</comment>
<keyword evidence="12" id="KW-1185">Reference proteome</keyword>
<dbReference type="SMART" id="SM00086">
    <property type="entry name" value="PAC"/>
    <property type="match status" value="1"/>
</dbReference>
<dbReference type="NCBIfam" id="TIGR00254">
    <property type="entry name" value="GGDEF"/>
    <property type="match status" value="1"/>
</dbReference>
<dbReference type="GO" id="GO:0016020">
    <property type="term" value="C:membrane"/>
    <property type="evidence" value="ECO:0007669"/>
    <property type="project" value="UniProtKB-SubCell"/>
</dbReference>
<dbReference type="PANTHER" id="PTHR44757">
    <property type="entry name" value="DIGUANYLATE CYCLASE DGCP"/>
    <property type="match status" value="1"/>
</dbReference>
<organism evidence="11 12">
    <name type="scientific">Noviherbaspirillum saxi</name>
    <dbReference type="NCBI Taxonomy" id="2320863"/>
    <lineage>
        <taxon>Bacteria</taxon>
        <taxon>Pseudomonadati</taxon>
        <taxon>Pseudomonadota</taxon>
        <taxon>Betaproteobacteria</taxon>
        <taxon>Burkholderiales</taxon>
        <taxon>Oxalobacteraceae</taxon>
        <taxon>Noviherbaspirillum</taxon>
    </lineage>
</organism>
<feature type="domain" description="PAS" evidence="6">
    <location>
        <begin position="371"/>
        <end position="444"/>
    </location>
</feature>
<dbReference type="InterPro" id="IPR006189">
    <property type="entry name" value="CHASE_dom"/>
</dbReference>
<dbReference type="Pfam" id="PF03924">
    <property type="entry name" value="CHASE"/>
    <property type="match status" value="1"/>
</dbReference>
<evidence type="ECO:0000259" key="6">
    <source>
        <dbReference type="PROSITE" id="PS50112"/>
    </source>
</evidence>
<dbReference type="InterPro" id="IPR052155">
    <property type="entry name" value="Biofilm_reg_signaling"/>
</dbReference>
<reference evidence="12" key="1">
    <citation type="submission" date="2018-09" db="EMBL/GenBank/DDBJ databases">
        <authorList>
            <person name="Zhu H."/>
        </authorList>
    </citation>
    <scope>NUCLEOTIDE SEQUENCE [LARGE SCALE GENOMIC DNA]</scope>
    <source>
        <strain evidence="12">K1R23-30</strain>
    </source>
</reference>
<dbReference type="GO" id="GO:0071111">
    <property type="term" value="F:cyclic-guanylate-specific phosphodiesterase activity"/>
    <property type="evidence" value="ECO:0007669"/>
    <property type="project" value="UniProtKB-EC"/>
</dbReference>
<name>A0A3A3FI60_9BURK</name>
<evidence type="ECO:0000259" key="10">
    <source>
        <dbReference type="PROSITE" id="PS50887"/>
    </source>
</evidence>
<dbReference type="InterPro" id="IPR000160">
    <property type="entry name" value="GGDEF_dom"/>
</dbReference>
<dbReference type="CDD" id="cd01949">
    <property type="entry name" value="GGDEF"/>
    <property type="match status" value="1"/>
</dbReference>
<dbReference type="FunFam" id="3.30.70.270:FF:000001">
    <property type="entry name" value="Diguanylate cyclase domain protein"/>
    <property type="match status" value="1"/>
</dbReference>
<keyword evidence="3" id="KW-1133">Transmembrane helix</keyword>
<keyword evidence="2" id="KW-0812">Transmembrane</keyword>
<dbReference type="SMART" id="SM00267">
    <property type="entry name" value="GGDEF"/>
    <property type="match status" value="1"/>
</dbReference>
<dbReference type="EMBL" id="QYUO01000002">
    <property type="protein sequence ID" value="RJF95188.1"/>
    <property type="molecule type" value="Genomic_DNA"/>
</dbReference>
<dbReference type="SUPFAM" id="SSF141868">
    <property type="entry name" value="EAL domain-like"/>
    <property type="match status" value="1"/>
</dbReference>
<feature type="domain" description="EAL" evidence="9">
    <location>
        <begin position="673"/>
        <end position="927"/>
    </location>
</feature>
<evidence type="ECO:0000259" key="9">
    <source>
        <dbReference type="PROSITE" id="PS50883"/>
    </source>
</evidence>
<evidence type="ECO:0000259" key="8">
    <source>
        <dbReference type="PROSITE" id="PS50839"/>
    </source>
</evidence>
<dbReference type="InterPro" id="IPR000014">
    <property type="entry name" value="PAS"/>
</dbReference>
<evidence type="ECO:0000259" key="7">
    <source>
        <dbReference type="PROSITE" id="PS50113"/>
    </source>
</evidence>
<feature type="domain" description="PAC" evidence="7">
    <location>
        <begin position="447"/>
        <end position="499"/>
    </location>
</feature>
<dbReference type="InterPro" id="IPR035919">
    <property type="entry name" value="EAL_sf"/>
</dbReference>
<proteinExistence type="predicted"/>
<evidence type="ECO:0000256" key="5">
    <source>
        <dbReference type="ARBA" id="ARBA00051114"/>
    </source>
</evidence>
<protein>
    <submittedName>
        <fullName evidence="11">EAL domain-containing protein</fullName>
    </submittedName>
</protein>
<feature type="domain" description="GGDEF" evidence="10">
    <location>
        <begin position="531"/>
        <end position="664"/>
    </location>
</feature>
<dbReference type="SMART" id="SM01079">
    <property type="entry name" value="CHASE"/>
    <property type="match status" value="1"/>
</dbReference>
<dbReference type="FunFam" id="3.20.20.450:FF:000001">
    <property type="entry name" value="Cyclic di-GMP phosphodiesterase yahA"/>
    <property type="match status" value="1"/>
</dbReference>
<dbReference type="SUPFAM" id="SSF55785">
    <property type="entry name" value="PYP-like sensor domain (PAS domain)"/>
    <property type="match status" value="1"/>
</dbReference>
<dbReference type="Pfam" id="PF00563">
    <property type="entry name" value="EAL"/>
    <property type="match status" value="1"/>
</dbReference>
<dbReference type="CDD" id="cd00130">
    <property type="entry name" value="PAS"/>
    <property type="match status" value="1"/>
</dbReference>
<comment type="caution">
    <text evidence="11">The sequence shown here is derived from an EMBL/GenBank/DDBJ whole genome shotgun (WGS) entry which is preliminary data.</text>
</comment>
<dbReference type="InterPro" id="IPR043128">
    <property type="entry name" value="Rev_trsase/Diguanyl_cyclase"/>
</dbReference>
<dbReference type="AlphaFoldDB" id="A0A3A3FI60"/>
<dbReference type="Proteomes" id="UP000265955">
    <property type="component" value="Unassembled WGS sequence"/>
</dbReference>
<comment type="subcellular location">
    <subcellularLocation>
        <location evidence="1">Membrane</location>
    </subcellularLocation>
</comment>
<dbReference type="OrthoDB" id="9813903at2"/>
<dbReference type="SMART" id="SM00091">
    <property type="entry name" value="PAS"/>
    <property type="match status" value="1"/>
</dbReference>
<dbReference type="PROSITE" id="PS50887">
    <property type="entry name" value="GGDEF"/>
    <property type="match status" value="1"/>
</dbReference>
<dbReference type="SMART" id="SM00052">
    <property type="entry name" value="EAL"/>
    <property type="match status" value="1"/>
</dbReference>
<dbReference type="Gene3D" id="3.20.20.450">
    <property type="entry name" value="EAL domain"/>
    <property type="match status" value="1"/>
</dbReference>
<keyword evidence="4" id="KW-0472">Membrane</keyword>
<dbReference type="Pfam" id="PF13426">
    <property type="entry name" value="PAS_9"/>
    <property type="match status" value="1"/>
</dbReference>
<dbReference type="CDD" id="cd01948">
    <property type="entry name" value="EAL"/>
    <property type="match status" value="1"/>
</dbReference>
<dbReference type="Gene3D" id="3.30.450.20">
    <property type="entry name" value="PAS domain"/>
    <property type="match status" value="1"/>
</dbReference>
<dbReference type="InterPro" id="IPR001633">
    <property type="entry name" value="EAL_dom"/>
</dbReference>
<dbReference type="Pfam" id="PF00990">
    <property type="entry name" value="GGDEF"/>
    <property type="match status" value="1"/>
</dbReference>
<dbReference type="InterPro" id="IPR035965">
    <property type="entry name" value="PAS-like_dom_sf"/>
</dbReference>
<sequence>MSQPPRVRKPSPAALVTLLLGLVLTTLLFGLTYELETDKASLDFRRRAENYINDLQRGVEDAVASLQAVNQLFASVGEVDQEEFETFTEPLLARQPYIRAFTYHRFISSRERRMFEASMRRIHPGFQIRESEKTEAVPAGNREQYLPAIFIAPKADNQSRIGSDALSNPQRAAAAWRAIDRGAPSATGIVQTILSATNMPTFFVVMPLYRSDMPLTTMDERRKAVFGVTQAVFNAHDLVARGLGHQALSTSGLEVSVHAAAAGEAQQLAFHHKTGQTNVDGRWLSDSALFGEQTLTVSESFDVGGTIWTILVSGGAAPFTYSHRASLLVLIFGLLLSVASALNRQSAASRAQHIEKLVEQRTVELSRTSRDLELRKRAIEASANAIMITSAQGPDFAIEYVNPAFTRITGYQANEVMGKSFDFLCGTDRDQAGALELRAALSPGTESNAIVRHYRKDGTQFWNHVYVAPVTLAGRAVTHFVVTQYDITETRRYQAELEFQANYDLLTGIANRNLLRDRVTQALTMAARHEERVFIAFMDIDRFKFINDSLGHRAGDLFLKTIAQRLKRAARDTDTVARYGGDEFVLVLPEADDIAESARVVQRVMQALSRPVPINGKDFFPTCSAGIAVYPTDGHDFETLITHADIAMYSAKEKGRNNFQFYAPTMNERAAKRLQLEGDLRRALERRELVLHYQPQIDVSTSRIVGAEALIRWQHPELGLISPAEFISLAEETGLIGAIGDWVLRTSCAQARHWELAGLGKLRIAINLSARQFNQPNLVRMVQSALADSGLQASDLELEITESTVMVDVQHAIRTLHELKSIDVNLSIDDFGTGFSSLSYLKQFPIDVLKIDQSFVHDLATDPDNAMIVMSVISLAHNLRLQVIAEGVETAEQLSYLREHKCDQVQGYLFSKPLPADKFERFLKQELGTEA</sequence>
<dbReference type="SUPFAM" id="SSF55073">
    <property type="entry name" value="Nucleotide cyclase"/>
    <property type="match status" value="1"/>
</dbReference>
<dbReference type="InterPro" id="IPR029787">
    <property type="entry name" value="Nucleotide_cyclase"/>
</dbReference>
<dbReference type="PANTHER" id="PTHR44757:SF2">
    <property type="entry name" value="BIOFILM ARCHITECTURE MAINTENANCE PROTEIN MBAA"/>
    <property type="match status" value="1"/>
</dbReference>
<dbReference type="Gene3D" id="3.30.450.350">
    <property type="entry name" value="CHASE domain"/>
    <property type="match status" value="1"/>
</dbReference>
<evidence type="ECO:0000313" key="11">
    <source>
        <dbReference type="EMBL" id="RJF95188.1"/>
    </source>
</evidence>
<dbReference type="InterPro" id="IPR042240">
    <property type="entry name" value="CHASE_sf"/>
</dbReference>
<feature type="domain" description="CHASE" evidence="8">
    <location>
        <begin position="75"/>
        <end position="243"/>
    </location>
</feature>
<accession>A0A3A3FI60</accession>
<dbReference type="InterPro" id="IPR001610">
    <property type="entry name" value="PAC"/>
</dbReference>
<dbReference type="PROSITE" id="PS50113">
    <property type="entry name" value="PAC"/>
    <property type="match status" value="1"/>
</dbReference>
<dbReference type="InterPro" id="IPR000700">
    <property type="entry name" value="PAS-assoc_C"/>
</dbReference>
<dbReference type="GO" id="GO:0071732">
    <property type="term" value="P:cellular response to nitric oxide"/>
    <property type="evidence" value="ECO:0007669"/>
    <property type="project" value="UniProtKB-ARBA"/>
</dbReference>
<dbReference type="NCBIfam" id="TIGR00229">
    <property type="entry name" value="sensory_box"/>
    <property type="match status" value="1"/>
</dbReference>